<evidence type="ECO:0000313" key="3">
    <source>
        <dbReference type="Proteomes" id="UP000239326"/>
    </source>
</evidence>
<accession>A0A2S0MVN0</accession>
<organism evidence="2 3">
    <name type="scientific">Simplicispira suum</name>
    <dbReference type="NCBI Taxonomy" id="2109915"/>
    <lineage>
        <taxon>Bacteria</taxon>
        <taxon>Pseudomonadati</taxon>
        <taxon>Pseudomonadota</taxon>
        <taxon>Betaproteobacteria</taxon>
        <taxon>Burkholderiales</taxon>
        <taxon>Comamonadaceae</taxon>
        <taxon>Simplicispira</taxon>
    </lineage>
</organism>
<gene>
    <name evidence="2" type="ORF">C6571_00185</name>
</gene>
<dbReference type="AlphaFoldDB" id="A0A2S0MVN0"/>
<sequence>MNNLPQSSAERAMEGFAQRITAQLDEATGHLDYHVVERLRAGRVQALAHRRKPMSVRKPVPVLTRLGASLAWGGSSGGGSGSWWHSLLAAVPMLALVAGIMVIGAAQDETGVMEIAEVDAALLASDLPPAAYADPGFVQFLKARAEESH</sequence>
<evidence type="ECO:0000313" key="2">
    <source>
        <dbReference type="EMBL" id="AVO39935.1"/>
    </source>
</evidence>
<dbReference type="Proteomes" id="UP000239326">
    <property type="component" value="Chromosome"/>
</dbReference>
<dbReference type="RefSeq" id="WP_106444844.1">
    <property type="nucleotide sequence ID" value="NZ_CP027669.1"/>
</dbReference>
<keyword evidence="1" id="KW-0812">Transmembrane</keyword>
<reference evidence="2 3" key="1">
    <citation type="submission" date="2018-03" db="EMBL/GenBank/DDBJ databases">
        <title>Genome sequencing of Simplicispira sp.</title>
        <authorList>
            <person name="Kim S.-J."/>
            <person name="Heo J."/>
            <person name="Kwon S.-W."/>
        </authorList>
    </citation>
    <scope>NUCLEOTIDE SEQUENCE [LARGE SCALE GENOMIC DNA]</scope>
    <source>
        <strain evidence="2 3">SC1-8</strain>
    </source>
</reference>
<dbReference type="Pfam" id="PF12279">
    <property type="entry name" value="DUF3619"/>
    <property type="match status" value="1"/>
</dbReference>
<proteinExistence type="predicted"/>
<keyword evidence="1" id="KW-0472">Membrane</keyword>
<dbReference type="OrthoDB" id="8562153at2"/>
<dbReference type="KEGG" id="simp:C6571_00185"/>
<keyword evidence="3" id="KW-1185">Reference proteome</keyword>
<protein>
    <submittedName>
        <fullName evidence="2">DUF3619 domain-containing protein</fullName>
    </submittedName>
</protein>
<dbReference type="InterPro" id="IPR022064">
    <property type="entry name" value="DUF3619"/>
</dbReference>
<dbReference type="EMBL" id="CP027669">
    <property type="protein sequence ID" value="AVO39935.1"/>
    <property type="molecule type" value="Genomic_DNA"/>
</dbReference>
<evidence type="ECO:0000256" key="1">
    <source>
        <dbReference type="SAM" id="Phobius"/>
    </source>
</evidence>
<keyword evidence="1" id="KW-1133">Transmembrane helix</keyword>
<name>A0A2S0MVN0_9BURK</name>
<feature type="transmembrane region" description="Helical" evidence="1">
    <location>
        <begin position="83"/>
        <end position="106"/>
    </location>
</feature>